<geneLocation type="plasmid" evidence="1">
    <name>pVH1</name>
</geneLocation>
<organism evidence="1">
    <name type="scientific">Vibrio harveyi</name>
    <name type="common">Beneckea harveyi</name>
    <dbReference type="NCBI Taxonomy" id="669"/>
    <lineage>
        <taxon>Bacteria</taxon>
        <taxon>Pseudomonadati</taxon>
        <taxon>Pseudomonadota</taxon>
        <taxon>Gammaproteobacteria</taxon>
        <taxon>Vibrionales</taxon>
        <taxon>Vibrionaceae</taxon>
        <taxon>Vibrio</taxon>
    </lineage>
</organism>
<keyword evidence="1" id="KW-0614">Plasmid</keyword>
<name>E5G5P5_VIBHA</name>
<accession>E5G5P5</accession>
<sequence>MGLSLWYSLAKRLCCASLASKNTSTLLSSNLGRMSLPSAFGQVRLSKGLTLVPALAMTCPVAGTTMSLGITMLGST</sequence>
<evidence type="ECO:0000313" key="1">
    <source>
        <dbReference type="EMBL" id="ADQ53970.1"/>
    </source>
</evidence>
<dbReference type="AlphaFoldDB" id="E5G5P5"/>
<reference evidence="1" key="1">
    <citation type="submission" date="2010-07" db="EMBL/GenBank/DDBJ databases">
        <title>Gene structure and function analysis of the virulence-related plasmid pVH1 from Vibrio harveyi VIB645.</title>
        <authorList>
            <person name="Hou X."/>
            <person name="Sun J."/>
            <person name="Sun B."/>
            <person name="Liu J."/>
            <person name="Zhang X."/>
        </authorList>
    </citation>
    <scope>NUCLEOTIDE SEQUENCE</scope>
    <source>
        <strain evidence="1">VIB645</strain>
        <plasmid evidence="1">pVH1</plasmid>
    </source>
</reference>
<proteinExistence type="predicted"/>
<dbReference type="EMBL" id="HM752271">
    <property type="protein sequence ID" value="ADQ53970.1"/>
    <property type="molecule type" value="Genomic_DNA"/>
</dbReference>
<protein>
    <submittedName>
        <fullName evidence="1">Uncharacterized protein</fullName>
    </submittedName>
</protein>